<gene>
    <name evidence="2" type="ORF">PANT1444_LOCUS20138</name>
</gene>
<reference evidence="2" key="1">
    <citation type="submission" date="2021-01" db="EMBL/GenBank/DDBJ databases">
        <authorList>
            <person name="Corre E."/>
            <person name="Pelletier E."/>
            <person name="Niang G."/>
            <person name="Scheremetjew M."/>
            <person name="Finn R."/>
            <person name="Kale V."/>
            <person name="Holt S."/>
            <person name="Cochrane G."/>
            <person name="Meng A."/>
            <person name="Brown T."/>
            <person name="Cohen L."/>
        </authorList>
    </citation>
    <scope>NUCLEOTIDE SEQUENCE</scope>
    <source>
        <strain evidence="2">CCMP1374</strain>
    </source>
</reference>
<evidence type="ECO:0000313" key="2">
    <source>
        <dbReference type="EMBL" id="CAD8509912.1"/>
    </source>
</evidence>
<evidence type="ECO:0000256" key="1">
    <source>
        <dbReference type="SAM" id="MobiDB-lite"/>
    </source>
</evidence>
<feature type="compositionally biased region" description="Basic and acidic residues" evidence="1">
    <location>
        <begin position="72"/>
        <end position="82"/>
    </location>
</feature>
<proteinExistence type="predicted"/>
<feature type="region of interest" description="Disordered" evidence="1">
    <location>
        <begin position="1"/>
        <end position="133"/>
    </location>
</feature>
<protein>
    <submittedName>
        <fullName evidence="2">Uncharacterized protein</fullName>
    </submittedName>
</protein>
<name>A0A7S0I3I3_9EUKA</name>
<dbReference type="EMBL" id="HBEP01035497">
    <property type="protein sequence ID" value="CAD8509912.1"/>
    <property type="molecule type" value="Transcribed_RNA"/>
</dbReference>
<sequence length="208" mass="21704">MVGQQGLDGGMGGGGFGGPSQAGASDIDWGMLAEPTAGGGGGRGEDKDDPFSVQEPQEEDDDDFIAFGGFGHDGKPQTKPDAKGAASGMSWDDERKMWNQASTSNPFASNPFGRRGGGGGGSPWDLRSNLGTPTSIKDFRRQAEKVFNDNVSASLFASPSMQRFKRQTDDFLSGVTTSLSGTFSSLATITGVSSVTTGVNSYFKSWFG</sequence>
<organism evidence="2">
    <name type="scientific">Phaeocystis antarctica</name>
    <dbReference type="NCBI Taxonomy" id="33657"/>
    <lineage>
        <taxon>Eukaryota</taxon>
        <taxon>Haptista</taxon>
        <taxon>Haptophyta</taxon>
        <taxon>Prymnesiophyceae</taxon>
        <taxon>Phaeocystales</taxon>
        <taxon>Phaeocystaceae</taxon>
        <taxon>Phaeocystis</taxon>
    </lineage>
</organism>
<feature type="compositionally biased region" description="Polar residues" evidence="1">
    <location>
        <begin position="99"/>
        <end position="108"/>
    </location>
</feature>
<accession>A0A7S0I3I3</accession>
<dbReference type="AlphaFoldDB" id="A0A7S0I3I3"/>
<feature type="compositionally biased region" description="Gly residues" evidence="1">
    <location>
        <begin position="1"/>
        <end position="20"/>
    </location>
</feature>